<dbReference type="PANTHER" id="PTHR44858">
    <property type="entry name" value="TETRATRICOPEPTIDE REPEAT PROTEIN 6"/>
    <property type="match status" value="1"/>
</dbReference>
<evidence type="ECO:0000256" key="1">
    <source>
        <dbReference type="ARBA" id="ARBA00022737"/>
    </source>
</evidence>
<evidence type="ECO:0000313" key="5">
    <source>
        <dbReference type="Proteomes" id="UP000002384"/>
    </source>
</evidence>
<keyword evidence="1" id="KW-0677">Repeat</keyword>
<keyword evidence="2 3" id="KW-0802">TPR repeat</keyword>
<reference evidence="5" key="1">
    <citation type="journal article" date="2011" name="MBio">
        <title>Novel metabolic attributes of the genus Cyanothece, comprising a group of unicellular nitrogen-fixing Cyanobacteria.</title>
        <authorList>
            <person name="Bandyopadhyay A."/>
            <person name="Elvitigala T."/>
            <person name="Welsh E."/>
            <person name="Stockel J."/>
            <person name="Liberton M."/>
            <person name="Min H."/>
            <person name="Sherman L.A."/>
            <person name="Pakrasi H.B."/>
        </authorList>
    </citation>
    <scope>NUCLEOTIDE SEQUENCE [LARGE SCALE GENOMIC DNA]</scope>
    <source>
        <strain evidence="5">PCC 7424</strain>
    </source>
</reference>
<dbReference type="HOGENOM" id="CLU_003728_10_2_3"/>
<dbReference type="PANTHER" id="PTHR44858:SF1">
    <property type="entry name" value="UDP-N-ACETYLGLUCOSAMINE--PEPTIDE N-ACETYLGLUCOSAMINYLTRANSFERASE SPINDLY-RELATED"/>
    <property type="match status" value="1"/>
</dbReference>
<dbReference type="SUPFAM" id="SSF48452">
    <property type="entry name" value="TPR-like"/>
    <property type="match status" value="1"/>
</dbReference>
<dbReference type="InterPro" id="IPR050498">
    <property type="entry name" value="Ycf3"/>
</dbReference>
<feature type="repeat" description="TPR" evidence="3">
    <location>
        <begin position="104"/>
        <end position="137"/>
    </location>
</feature>
<gene>
    <name evidence="4" type="ordered locus">PCC7424_0934</name>
</gene>
<dbReference type="PROSITE" id="PS50005">
    <property type="entry name" value="TPR"/>
    <property type="match status" value="2"/>
</dbReference>
<evidence type="ECO:0000256" key="2">
    <source>
        <dbReference type="ARBA" id="ARBA00022803"/>
    </source>
</evidence>
<evidence type="ECO:0000256" key="3">
    <source>
        <dbReference type="PROSITE-ProRule" id="PRU00339"/>
    </source>
</evidence>
<dbReference type="KEGG" id="cyc:PCC7424_0934"/>
<dbReference type="EMBL" id="CP001291">
    <property type="protein sequence ID" value="ACK69390.1"/>
    <property type="molecule type" value="Genomic_DNA"/>
</dbReference>
<dbReference type="PROSITE" id="PS50293">
    <property type="entry name" value="TPR_REGION"/>
    <property type="match status" value="2"/>
</dbReference>
<evidence type="ECO:0000313" key="4">
    <source>
        <dbReference type="EMBL" id="ACK69390.1"/>
    </source>
</evidence>
<dbReference type="Pfam" id="PF00515">
    <property type="entry name" value="TPR_1"/>
    <property type="match status" value="2"/>
</dbReference>
<dbReference type="AlphaFoldDB" id="B7KII4"/>
<dbReference type="eggNOG" id="COG0457">
    <property type="taxonomic scope" value="Bacteria"/>
</dbReference>
<name>B7KII4_GLOC7</name>
<dbReference type="InterPro" id="IPR011990">
    <property type="entry name" value="TPR-like_helical_dom_sf"/>
</dbReference>
<dbReference type="Proteomes" id="UP000002384">
    <property type="component" value="Chromosome"/>
</dbReference>
<accession>B7KII4</accession>
<organism evidence="4 5">
    <name type="scientific">Gloeothece citriformis (strain PCC 7424)</name>
    <name type="common">Cyanothece sp. (strain PCC 7424)</name>
    <dbReference type="NCBI Taxonomy" id="65393"/>
    <lineage>
        <taxon>Bacteria</taxon>
        <taxon>Bacillati</taxon>
        <taxon>Cyanobacteriota</taxon>
        <taxon>Cyanophyceae</taxon>
        <taxon>Oscillatoriophycideae</taxon>
        <taxon>Chroococcales</taxon>
        <taxon>Aphanothecaceae</taxon>
        <taxon>Gloeothece</taxon>
        <taxon>Gloeothece citriformis</taxon>
    </lineage>
</organism>
<dbReference type="Gene3D" id="1.25.40.10">
    <property type="entry name" value="Tetratricopeptide repeat domain"/>
    <property type="match status" value="2"/>
</dbReference>
<sequence>MEIKLLYFISPLIFNSLSLLIPTTTLGTSLLENPNLIQSAKSEQILEIAQNNADEIEMLSELIRDNPDDAYAYLQRGAIYAANEDYQKAIQDYNQSLTLDSNNAQAYNYRGTAYYWLENYQQALEDFNQALSLKPDVALLYYNRAYVRQKLGDKQGAIEDFKQGADISLKQGDTETYQKAMELIKDLEQ</sequence>
<dbReference type="SMART" id="SM00028">
    <property type="entry name" value="TPR"/>
    <property type="match status" value="3"/>
</dbReference>
<feature type="repeat" description="TPR" evidence="3">
    <location>
        <begin position="70"/>
        <end position="103"/>
    </location>
</feature>
<dbReference type="STRING" id="65393.PCC7424_0934"/>
<keyword evidence="5" id="KW-1185">Reference proteome</keyword>
<proteinExistence type="predicted"/>
<dbReference type="RefSeq" id="WP_012598337.1">
    <property type="nucleotide sequence ID" value="NC_011729.1"/>
</dbReference>
<dbReference type="OrthoDB" id="422167at2"/>
<dbReference type="InterPro" id="IPR019734">
    <property type="entry name" value="TPR_rpt"/>
</dbReference>
<dbReference type="Pfam" id="PF13181">
    <property type="entry name" value="TPR_8"/>
    <property type="match status" value="1"/>
</dbReference>
<protein>
    <submittedName>
        <fullName evidence="4">Tetratricopeptide TPR_2 repeat protein</fullName>
    </submittedName>
</protein>